<gene>
    <name evidence="1" type="primary">NCL1_45747</name>
    <name evidence="1" type="ORF">TNCT_227201</name>
</gene>
<organism evidence="1 2">
    <name type="scientific">Trichonephila clavata</name>
    <name type="common">Joro spider</name>
    <name type="synonym">Nephila clavata</name>
    <dbReference type="NCBI Taxonomy" id="2740835"/>
    <lineage>
        <taxon>Eukaryota</taxon>
        <taxon>Metazoa</taxon>
        <taxon>Ecdysozoa</taxon>
        <taxon>Arthropoda</taxon>
        <taxon>Chelicerata</taxon>
        <taxon>Arachnida</taxon>
        <taxon>Araneae</taxon>
        <taxon>Araneomorphae</taxon>
        <taxon>Entelegynae</taxon>
        <taxon>Araneoidea</taxon>
        <taxon>Nephilidae</taxon>
        <taxon>Trichonephila</taxon>
    </lineage>
</organism>
<dbReference type="AlphaFoldDB" id="A0A8X6LNJ6"/>
<sequence>MRNGISENAFILRVNTASKTICKCYGEMTIHTRSYEMRRLPRTRNIMLWLQTLRRNIPRNWAEISLHERRSFFHRNYLGMRSYFPKLQGLVIRLNCLYYAVEYGTVHHYDLYSSMCRLSAAELNTLMNRLLTKEFCELFELFLQWPFQIIFLDVVKLFERYISKDIFEGVVNYILRCELGMGLQDHMYVEIFKPFWNLFSARYEKGFKKNVQLYNLAKYVLESSKNYDLSTYRNLLDLNFPDSTVE</sequence>
<dbReference type="EMBL" id="BMAO01007283">
    <property type="protein sequence ID" value="GFR14962.1"/>
    <property type="molecule type" value="Genomic_DNA"/>
</dbReference>
<comment type="caution">
    <text evidence="1">The sequence shown here is derived from an EMBL/GenBank/DDBJ whole genome shotgun (WGS) entry which is preliminary data.</text>
</comment>
<reference evidence="1" key="1">
    <citation type="submission" date="2020-07" db="EMBL/GenBank/DDBJ databases">
        <title>Multicomponent nature underlies the extraordinary mechanical properties of spider dragline silk.</title>
        <authorList>
            <person name="Kono N."/>
            <person name="Nakamura H."/>
            <person name="Mori M."/>
            <person name="Yoshida Y."/>
            <person name="Ohtoshi R."/>
            <person name="Malay A.D."/>
            <person name="Moran D.A.P."/>
            <person name="Tomita M."/>
            <person name="Numata K."/>
            <person name="Arakawa K."/>
        </authorList>
    </citation>
    <scope>NUCLEOTIDE SEQUENCE</scope>
</reference>
<proteinExistence type="predicted"/>
<evidence type="ECO:0000313" key="1">
    <source>
        <dbReference type="EMBL" id="GFR14962.1"/>
    </source>
</evidence>
<protein>
    <submittedName>
        <fullName evidence="1">Uncharacterized protein</fullName>
    </submittedName>
</protein>
<dbReference type="Proteomes" id="UP000887116">
    <property type="component" value="Unassembled WGS sequence"/>
</dbReference>
<evidence type="ECO:0000313" key="2">
    <source>
        <dbReference type="Proteomes" id="UP000887116"/>
    </source>
</evidence>
<keyword evidence="2" id="KW-1185">Reference proteome</keyword>
<dbReference type="OrthoDB" id="6452480at2759"/>
<accession>A0A8X6LNJ6</accession>
<name>A0A8X6LNJ6_TRICU</name>